<name>A0A099LW58_9VIBR</name>
<dbReference type="Gene3D" id="3.30.565.10">
    <property type="entry name" value="Histidine kinase-like ATPase, C-terminal domain"/>
    <property type="match status" value="1"/>
</dbReference>
<dbReference type="RefSeq" id="WP_039427243.1">
    <property type="nucleotide sequence ID" value="NZ_CP061844.1"/>
</dbReference>
<dbReference type="InterPro" id="IPR035965">
    <property type="entry name" value="PAS-like_dom_sf"/>
</dbReference>
<keyword evidence="3" id="KW-0175">Coiled coil</keyword>
<dbReference type="STRING" id="29495.EA26_10365"/>
<proteinExistence type="predicted"/>
<dbReference type="EC" id="2.7.13.3" evidence="2"/>
<sequence>MSKVQQYEESIHNPLFSRIGRRIVLIMIIISGVITLFTTLLQLYWDYDKEFNDVEQRHYEIQNVHAGLLSASLWSFDMVLLQERLDGLVNLPKIDFLEVRSDDYVFNAGRKVKERAIGSRFPLIYQNPLDDTSQTIGTIYVESDAGQIYQQLIRQFLITLTMNAIKTTLVCTIILMVFHTSVNRRIFEIAKYLRNYNPRHPAEPLALAHSDWAMESEDELDWLGDETNRITTSVTTLYRNIKREQERFIDFTHVSSDWLWETDHLGRLTFCSEAMLNALNLNENHKPLLSELEAFSHANQLKRYLLKKQDFSRCEECITLNSMALYFHFQAIALYEEDQFVGFRGTALNITDLKRTQVELQTLNQNLEHQVALRTLDLKQSMEQLQQTQEHLVESEKLAALGGLVAGVAHEVNTPLGIAVTASSIIRDATRQLNQAFSDQSLTSTQFAQLMQQMTDSSEMLENNLHRAAKLVRDFKQTAVDQISESRSEFNVKQVLSALIASLHPETRKVPVTPLLEGDERLEMNSLPGVLTQIVSNLILNSVNHAFAEQAQPSIVIRLDQQDENIILHYSDNGCGVDESLHQKIFEPFFTSKRGKGGSGLGLNLAFNLIKQKLKGDLHLASAPGEGVQFTITLPKELPLNIAQE</sequence>
<dbReference type="InterPro" id="IPR036890">
    <property type="entry name" value="HATPase_C_sf"/>
</dbReference>
<evidence type="ECO:0000313" key="6">
    <source>
        <dbReference type="EMBL" id="KGK11686.1"/>
    </source>
</evidence>
<feature type="coiled-coil region" evidence="3">
    <location>
        <begin position="350"/>
        <end position="398"/>
    </location>
</feature>
<feature type="transmembrane region" description="Helical" evidence="4">
    <location>
        <begin position="156"/>
        <end position="178"/>
    </location>
</feature>
<dbReference type="PANTHER" id="PTHR43065:SF42">
    <property type="entry name" value="TWO-COMPONENT SENSOR PPRA"/>
    <property type="match status" value="1"/>
</dbReference>
<dbReference type="SMART" id="SM00387">
    <property type="entry name" value="HATPase_c"/>
    <property type="match status" value="1"/>
</dbReference>
<keyword evidence="4" id="KW-0472">Membrane</keyword>
<dbReference type="PANTHER" id="PTHR43065">
    <property type="entry name" value="SENSOR HISTIDINE KINASE"/>
    <property type="match status" value="1"/>
</dbReference>
<dbReference type="InterPro" id="IPR003594">
    <property type="entry name" value="HATPase_dom"/>
</dbReference>
<dbReference type="InterPro" id="IPR033414">
    <property type="entry name" value="Sensor_dom"/>
</dbReference>
<protein>
    <recommendedName>
        <fullName evidence="2">histidine kinase</fullName>
        <ecNumber evidence="2">2.7.13.3</ecNumber>
    </recommendedName>
</protein>
<dbReference type="InterPro" id="IPR005467">
    <property type="entry name" value="His_kinase_dom"/>
</dbReference>
<organism evidence="6 7">
    <name type="scientific">Vibrio navarrensis</name>
    <dbReference type="NCBI Taxonomy" id="29495"/>
    <lineage>
        <taxon>Bacteria</taxon>
        <taxon>Pseudomonadati</taxon>
        <taxon>Pseudomonadota</taxon>
        <taxon>Gammaproteobacteria</taxon>
        <taxon>Vibrionales</taxon>
        <taxon>Vibrionaceae</taxon>
        <taxon>Vibrio</taxon>
    </lineage>
</organism>
<dbReference type="GeneID" id="43683580"/>
<dbReference type="PROSITE" id="PS50109">
    <property type="entry name" value="HIS_KIN"/>
    <property type="match status" value="1"/>
</dbReference>
<evidence type="ECO:0000256" key="3">
    <source>
        <dbReference type="SAM" id="Coils"/>
    </source>
</evidence>
<dbReference type="AlphaFoldDB" id="A0A099LW58"/>
<dbReference type="SUPFAM" id="SSF55785">
    <property type="entry name" value="PYP-like sensor domain (PAS domain)"/>
    <property type="match status" value="1"/>
</dbReference>
<evidence type="ECO:0000256" key="2">
    <source>
        <dbReference type="ARBA" id="ARBA00012438"/>
    </source>
</evidence>
<dbReference type="InterPro" id="IPR004358">
    <property type="entry name" value="Sig_transdc_His_kin-like_C"/>
</dbReference>
<keyword evidence="4" id="KW-0812">Transmembrane</keyword>
<feature type="domain" description="Histidine kinase" evidence="5">
    <location>
        <begin position="407"/>
        <end position="638"/>
    </location>
</feature>
<evidence type="ECO:0000259" key="5">
    <source>
        <dbReference type="PROSITE" id="PS50109"/>
    </source>
</evidence>
<keyword evidence="6" id="KW-0808">Transferase</keyword>
<evidence type="ECO:0000313" key="7">
    <source>
        <dbReference type="Proteomes" id="UP000029994"/>
    </source>
</evidence>
<dbReference type="Pfam" id="PF17149">
    <property type="entry name" value="CHASE5"/>
    <property type="match status" value="1"/>
</dbReference>
<comment type="catalytic activity">
    <reaction evidence="1">
        <text>ATP + protein L-histidine = ADP + protein N-phospho-L-histidine.</text>
        <dbReference type="EC" id="2.7.13.3"/>
    </reaction>
</comment>
<dbReference type="PRINTS" id="PR00344">
    <property type="entry name" value="BCTRLSENSOR"/>
</dbReference>
<keyword evidence="6" id="KW-0418">Kinase</keyword>
<dbReference type="EMBL" id="JMCG01000001">
    <property type="protein sequence ID" value="KGK11686.1"/>
    <property type="molecule type" value="Genomic_DNA"/>
</dbReference>
<evidence type="ECO:0000256" key="4">
    <source>
        <dbReference type="SAM" id="Phobius"/>
    </source>
</evidence>
<dbReference type="GO" id="GO:0000155">
    <property type="term" value="F:phosphorelay sensor kinase activity"/>
    <property type="evidence" value="ECO:0007669"/>
    <property type="project" value="InterPro"/>
</dbReference>
<gene>
    <name evidence="6" type="ORF">EA26_10365</name>
</gene>
<dbReference type="Gene3D" id="1.10.287.130">
    <property type="match status" value="1"/>
</dbReference>
<dbReference type="Proteomes" id="UP000029994">
    <property type="component" value="Unassembled WGS sequence"/>
</dbReference>
<accession>A0A099LW58</accession>
<dbReference type="eggNOG" id="COG4191">
    <property type="taxonomic scope" value="Bacteria"/>
</dbReference>
<dbReference type="InterPro" id="IPR036097">
    <property type="entry name" value="HisK_dim/P_sf"/>
</dbReference>
<dbReference type="SUPFAM" id="SSF55874">
    <property type="entry name" value="ATPase domain of HSP90 chaperone/DNA topoisomerase II/histidine kinase"/>
    <property type="match status" value="1"/>
</dbReference>
<keyword evidence="7" id="KW-1185">Reference proteome</keyword>
<dbReference type="Pfam" id="PF02518">
    <property type="entry name" value="HATPase_c"/>
    <property type="match status" value="1"/>
</dbReference>
<dbReference type="SUPFAM" id="SSF47384">
    <property type="entry name" value="Homodimeric domain of signal transducing histidine kinase"/>
    <property type="match status" value="1"/>
</dbReference>
<reference evidence="6 7" key="1">
    <citation type="submission" date="2014-04" db="EMBL/GenBank/DDBJ databases">
        <title>Genome sequencing of Vibrio navarrensis strains.</title>
        <authorList>
            <person name="Gladney L.M."/>
            <person name="Katz L.S."/>
            <person name="Marino-Ramirez L."/>
            <person name="Jordan I.K."/>
        </authorList>
    </citation>
    <scope>NUCLEOTIDE SEQUENCE [LARGE SCALE GENOMIC DNA]</scope>
    <source>
        <strain evidence="6 7">ATCC 51183</strain>
    </source>
</reference>
<evidence type="ECO:0000256" key="1">
    <source>
        <dbReference type="ARBA" id="ARBA00000085"/>
    </source>
</evidence>
<keyword evidence="4" id="KW-1133">Transmembrane helix</keyword>
<feature type="transmembrane region" description="Helical" evidence="4">
    <location>
        <begin position="23"/>
        <end position="44"/>
    </location>
</feature>
<comment type="caution">
    <text evidence="6">The sequence shown here is derived from an EMBL/GenBank/DDBJ whole genome shotgun (WGS) entry which is preliminary data.</text>
</comment>